<evidence type="ECO:0000313" key="3">
    <source>
        <dbReference type="EMBL" id="THJ30455.1"/>
    </source>
</evidence>
<dbReference type="Proteomes" id="UP000306697">
    <property type="component" value="Unassembled WGS sequence"/>
</dbReference>
<feature type="region of interest" description="Disordered" evidence="2">
    <location>
        <begin position="1"/>
        <end position="21"/>
    </location>
</feature>
<protein>
    <submittedName>
        <fullName evidence="3">Uncharacterized protein</fullName>
    </submittedName>
</protein>
<feature type="coiled-coil region" evidence="1">
    <location>
        <begin position="179"/>
        <end position="210"/>
    </location>
</feature>
<name>A0A4S5BI51_BIFLI</name>
<evidence type="ECO:0000256" key="1">
    <source>
        <dbReference type="SAM" id="Coils"/>
    </source>
</evidence>
<sequence>MLVQDEKIDNSIQTESASERHARRKAVEQFIHQQLDDIEPRIRHLEEMRHIATNEGKTIHTYLEDLHKKALHVEQQRQTLLNRDAHTISHISQLNQQYEHLEVLIRQRKVLISQYESDAARLDLQLQAMKHARTHAYPATCQFCHSPIHMSVPTEQDILIVSTEIEHIHSIQADVETDLAILVDKADEVKQELHLEKQQHRQNMHSLKSDIQPTAQHMQQDIEQIVHAEQLHAEYAELIALHARFNKALDDAGQATQNDEKYKPRECFQSDFWYSMNNTIRSILQQCHFQGADTADFSRSSFDVEIAGYSKADEQGKGYCAFLNSVVMLAFHDYLNEQSKHTPGWLLIDTPLHGFDEGIRPLEDSSMKVGLFSYLAKQAVSQQIIIIENTNHMAGIPLDDNINIVEFSKDKHNGRYGYLDGIYDVSDES</sequence>
<evidence type="ECO:0000256" key="2">
    <source>
        <dbReference type="SAM" id="MobiDB-lite"/>
    </source>
</evidence>
<dbReference type="AlphaFoldDB" id="A0A4S5BI51"/>
<keyword evidence="1" id="KW-0175">Coiled coil</keyword>
<evidence type="ECO:0000313" key="4">
    <source>
        <dbReference type="Proteomes" id="UP000306697"/>
    </source>
</evidence>
<reference evidence="3 4" key="1">
    <citation type="submission" date="2019-04" db="EMBL/GenBank/DDBJ databases">
        <title>Genome Announcement To Ensure Probiotic Safety of Bifidobacterium longum subsp infantis UBBI-01.</title>
        <authorList>
            <person name="Sulthana A."/>
            <person name="Lakshmi S.G."/>
            <person name="Madempudi R.S."/>
        </authorList>
    </citation>
    <scope>NUCLEOTIDE SEQUENCE [LARGE SCALE GENOMIC DNA]</scope>
    <source>
        <strain evidence="3 4">UBBI-01</strain>
    </source>
</reference>
<gene>
    <name evidence="3" type="ORF">E6L38_01120</name>
</gene>
<dbReference type="InterPro" id="IPR027417">
    <property type="entry name" value="P-loop_NTPase"/>
</dbReference>
<accession>A0A4S5BI51</accession>
<dbReference type="EMBL" id="SSWL01000002">
    <property type="protein sequence ID" value="THJ30455.1"/>
    <property type="molecule type" value="Genomic_DNA"/>
</dbReference>
<comment type="caution">
    <text evidence="3">The sequence shown here is derived from an EMBL/GenBank/DDBJ whole genome shotgun (WGS) entry which is preliminary data.</text>
</comment>
<proteinExistence type="predicted"/>
<organism evidence="3 4">
    <name type="scientific">Bifidobacterium longum subsp. infantis</name>
    <dbReference type="NCBI Taxonomy" id="1682"/>
    <lineage>
        <taxon>Bacteria</taxon>
        <taxon>Bacillati</taxon>
        <taxon>Actinomycetota</taxon>
        <taxon>Actinomycetes</taxon>
        <taxon>Bifidobacteriales</taxon>
        <taxon>Bifidobacteriaceae</taxon>
        <taxon>Bifidobacterium</taxon>
    </lineage>
</organism>
<dbReference type="Gene3D" id="3.40.50.300">
    <property type="entry name" value="P-loop containing nucleotide triphosphate hydrolases"/>
    <property type="match status" value="1"/>
</dbReference>